<gene>
    <name evidence="2" type="ORF">DW747_14150</name>
</gene>
<dbReference type="EMBL" id="QVFD01000017">
    <property type="protein sequence ID" value="RGC44110.1"/>
    <property type="molecule type" value="Genomic_DNA"/>
</dbReference>
<dbReference type="InterPro" id="IPR041261">
    <property type="entry name" value="R2K_2"/>
</dbReference>
<accession>A0A3E2XIT9</accession>
<dbReference type="OrthoDB" id="482201at2"/>
<feature type="domain" description="ATP-grasp" evidence="1">
    <location>
        <begin position="87"/>
        <end position="243"/>
    </location>
</feature>
<keyword evidence="3" id="KW-1185">Reference proteome</keyword>
<evidence type="ECO:0000259" key="1">
    <source>
        <dbReference type="Pfam" id="PF18299"/>
    </source>
</evidence>
<dbReference type="Pfam" id="PF18299">
    <property type="entry name" value="R2K_2"/>
    <property type="match status" value="1"/>
</dbReference>
<dbReference type="Proteomes" id="UP000261231">
    <property type="component" value="Unassembled WGS sequence"/>
</dbReference>
<reference evidence="2 3" key="1">
    <citation type="submission" date="2018-08" db="EMBL/GenBank/DDBJ databases">
        <title>A genome reference for cultivated species of the human gut microbiota.</title>
        <authorList>
            <person name="Zou Y."/>
            <person name="Xue W."/>
            <person name="Luo G."/>
        </authorList>
    </citation>
    <scope>NUCLEOTIDE SEQUENCE [LARGE SCALE GENOMIC DNA]</scope>
    <source>
        <strain evidence="2 3">AM28-39</strain>
    </source>
</reference>
<evidence type="ECO:0000313" key="2">
    <source>
        <dbReference type="EMBL" id="RGC44110.1"/>
    </source>
</evidence>
<dbReference type="AlphaFoldDB" id="A0A3E2XIT9"/>
<sequence>MMAIWMKTKFDRGMNMDIPHSPNIACAMYGFRELGAEIIPYHSLDEIYDKVQREDIVLDYILQCNEIFKKFGVEPYVPDYPEKLTKYLGRKIWEDTIDSISRDEKKWSAGVFVKPKKNKVFTGKVISDIYDLVGCGNHSENYEVICSEALKINAEWRCFIMYDKLVDVRPYGLILDPSRESYFYHYDEKVLKEIMNAFRTWEGRPAACSMDICVTDDGRTLLVEFNDAYSLGCYGLNDIQYAKFISARWSQLLNREDEYKFF</sequence>
<proteinExistence type="predicted"/>
<organism evidence="2 3">
    <name type="scientific">Coprococcus catus</name>
    <dbReference type="NCBI Taxonomy" id="116085"/>
    <lineage>
        <taxon>Bacteria</taxon>
        <taxon>Bacillati</taxon>
        <taxon>Bacillota</taxon>
        <taxon>Clostridia</taxon>
        <taxon>Lachnospirales</taxon>
        <taxon>Lachnospiraceae</taxon>
        <taxon>Coprococcus</taxon>
    </lineage>
</organism>
<protein>
    <submittedName>
        <fullName evidence="2">DUF4343 domain-containing protein</fullName>
    </submittedName>
</protein>
<name>A0A3E2XIT9_9FIRM</name>
<comment type="caution">
    <text evidence="2">The sequence shown here is derived from an EMBL/GenBank/DDBJ whole genome shotgun (WGS) entry which is preliminary data.</text>
</comment>
<evidence type="ECO:0000313" key="3">
    <source>
        <dbReference type="Proteomes" id="UP000261231"/>
    </source>
</evidence>